<protein>
    <submittedName>
        <fullName evidence="1">Helix-turn-helix domain containing protein</fullName>
    </submittedName>
</protein>
<reference evidence="1 2" key="1">
    <citation type="submission" date="2017-01" db="EMBL/GenBank/DDBJ databases">
        <title>Draft Genome Sequence of Bacillus thuringiensis DNG9.</title>
        <authorList>
            <person name="Rosana A.R."/>
            <person name="Daas M.S."/>
            <person name="Acedo J.Z."/>
            <person name="Case R.J."/>
            <person name="Vederas J.C."/>
            <person name="Nateche F."/>
            <person name="Kebbouche-Gana S."/>
        </authorList>
    </citation>
    <scope>NUCLEOTIDE SEQUENCE [LARGE SCALE GENOMIC DNA]</scope>
    <source>
        <strain evidence="1 2">DNG9</strain>
    </source>
</reference>
<name>A0ABD6R653_BACTU</name>
<organism evidence="1 2">
    <name type="scientific">Bacillus thuringiensis</name>
    <dbReference type="NCBI Taxonomy" id="1428"/>
    <lineage>
        <taxon>Bacteria</taxon>
        <taxon>Bacillati</taxon>
        <taxon>Bacillota</taxon>
        <taxon>Bacilli</taxon>
        <taxon>Bacillales</taxon>
        <taxon>Bacillaceae</taxon>
        <taxon>Bacillus</taxon>
        <taxon>Bacillus cereus group</taxon>
    </lineage>
</organism>
<evidence type="ECO:0000313" key="2">
    <source>
        <dbReference type="Proteomes" id="UP000190187"/>
    </source>
</evidence>
<proteinExistence type="predicted"/>
<dbReference type="AlphaFoldDB" id="A0ABD6R653"/>
<accession>A0ABD6R653</accession>
<dbReference type="RefSeq" id="WP_078994319.1">
    <property type="nucleotide sequence ID" value="NZ_MSTN01000008.1"/>
</dbReference>
<sequence length="98" mass="11509">MPRLGTDLERENYTIALQQGKYMKKLRRNLYIALEELDLVFDESEVIQLREMWDEYKDILEIVKELGRHQLEIAALIMDQADKNKIKSRPMGLGASNN</sequence>
<evidence type="ECO:0000313" key="1">
    <source>
        <dbReference type="EMBL" id="OPD49431.1"/>
    </source>
</evidence>
<comment type="caution">
    <text evidence="1">The sequence shown here is derived from an EMBL/GenBank/DDBJ whole genome shotgun (WGS) entry which is preliminary data.</text>
</comment>
<dbReference type="EMBL" id="MSTN01000008">
    <property type="protein sequence ID" value="OPD49431.1"/>
    <property type="molecule type" value="Genomic_DNA"/>
</dbReference>
<gene>
    <name evidence="1" type="ORF">BVF97_20745</name>
</gene>
<dbReference type="Proteomes" id="UP000190187">
    <property type="component" value="Unassembled WGS sequence"/>
</dbReference>